<dbReference type="RefSeq" id="WP_220636553.1">
    <property type="nucleotide sequence ID" value="NZ_CAJQUM010000001.1"/>
</dbReference>
<dbReference type="GO" id="GO:0006285">
    <property type="term" value="P:base-excision repair, AP site formation"/>
    <property type="evidence" value="ECO:0007669"/>
    <property type="project" value="TreeGrafter"/>
</dbReference>
<proteinExistence type="predicted"/>
<dbReference type="GO" id="GO:0043916">
    <property type="term" value="F:DNA-7-methylguanine glycosylase activity"/>
    <property type="evidence" value="ECO:0007669"/>
    <property type="project" value="TreeGrafter"/>
</dbReference>
<gene>
    <name evidence="6" type="ORF">GTOL_12616</name>
</gene>
<keyword evidence="4" id="KW-0234">DNA repair</keyword>
<dbReference type="InterPro" id="IPR003265">
    <property type="entry name" value="HhH-GPD_domain"/>
</dbReference>
<dbReference type="PANTHER" id="PTHR43003:SF13">
    <property type="entry name" value="DNA-3-METHYLADENINE GLYCOSYLASE 2"/>
    <property type="match status" value="1"/>
</dbReference>
<dbReference type="InterPro" id="IPR051912">
    <property type="entry name" value="Alkylbase_DNA_Glycosylase/TA"/>
</dbReference>
<evidence type="ECO:0000256" key="3">
    <source>
        <dbReference type="ARBA" id="ARBA00022763"/>
    </source>
</evidence>
<dbReference type="SUPFAM" id="SSF48150">
    <property type="entry name" value="DNA-glycosylase"/>
    <property type="match status" value="1"/>
</dbReference>
<dbReference type="EC" id="3.2.2.21" evidence="2"/>
<feature type="domain" description="HhH-GPD" evidence="5">
    <location>
        <begin position="130"/>
        <end position="282"/>
    </location>
</feature>
<dbReference type="GO" id="GO:0032131">
    <property type="term" value="F:alkylated DNA binding"/>
    <property type="evidence" value="ECO:0007669"/>
    <property type="project" value="TreeGrafter"/>
</dbReference>
<dbReference type="CDD" id="cd00056">
    <property type="entry name" value="ENDO3c"/>
    <property type="match status" value="1"/>
</dbReference>
<dbReference type="InterPro" id="IPR037046">
    <property type="entry name" value="AlkA_N_sf"/>
</dbReference>
<keyword evidence="7" id="KW-1185">Reference proteome</keyword>
<dbReference type="Gene3D" id="3.30.310.20">
    <property type="entry name" value="DNA-3-methyladenine glycosylase AlkA, N-terminal domain"/>
    <property type="match status" value="1"/>
</dbReference>
<dbReference type="PANTHER" id="PTHR43003">
    <property type="entry name" value="DNA-3-METHYLADENINE GLYCOSYLASE"/>
    <property type="match status" value="1"/>
</dbReference>
<dbReference type="InterPro" id="IPR011257">
    <property type="entry name" value="DNA_glycosylase"/>
</dbReference>
<dbReference type="AlphaFoldDB" id="A0A916J674"/>
<sequence length="291" mass="32118">MHIALRPLPPLDFALTARVLRRSTRNLVDRVDEDGTWTRAVVLSQGPTLLRGRQHGAKIVFDAAPAGARDRRAVEAFVTRLFSLDLDLAPFWRRVRRERGFAELALRCAGLRPQRFPTLFEALANGIYCQQLSLAAGMTRMGHLAERFGPRTPDGARFGAPRADLVARAPLPALRNTGLSARRAAQLRDLARLPLERFEDELNTLPDAQARARLLELPGVGPWTADYVLLRGLGRIDVFPSGDIGAAHTLGRILGRVMDPPAAVRFAARFAPMRGMLYFCMLGYVLGAPRG</sequence>
<dbReference type="GO" id="GO:0006307">
    <property type="term" value="P:DNA alkylation repair"/>
    <property type="evidence" value="ECO:0007669"/>
    <property type="project" value="TreeGrafter"/>
</dbReference>
<accession>A0A916J674</accession>
<keyword evidence="6" id="KW-0326">Glycosidase</keyword>
<protein>
    <recommendedName>
        <fullName evidence="2">DNA-3-methyladenine glycosylase II</fullName>
        <ecNumber evidence="2">3.2.2.21</ecNumber>
    </recommendedName>
</protein>
<dbReference type="SMART" id="SM00478">
    <property type="entry name" value="ENDO3c"/>
    <property type="match status" value="1"/>
</dbReference>
<dbReference type="GO" id="GO:0008725">
    <property type="term" value="F:DNA-3-methyladenine glycosylase activity"/>
    <property type="evidence" value="ECO:0007669"/>
    <property type="project" value="TreeGrafter"/>
</dbReference>
<dbReference type="GO" id="GO:0005737">
    <property type="term" value="C:cytoplasm"/>
    <property type="evidence" value="ECO:0007669"/>
    <property type="project" value="TreeGrafter"/>
</dbReference>
<name>A0A916J674_9PROT</name>
<dbReference type="EMBL" id="CAJQUM010000001">
    <property type="protein sequence ID" value="CAG4884733.1"/>
    <property type="molecule type" value="Genomic_DNA"/>
</dbReference>
<evidence type="ECO:0000259" key="5">
    <source>
        <dbReference type="SMART" id="SM00478"/>
    </source>
</evidence>
<organism evidence="6 7">
    <name type="scientific">Georgfuchsia toluolica</name>
    <dbReference type="NCBI Taxonomy" id="424218"/>
    <lineage>
        <taxon>Bacteria</taxon>
        <taxon>Pseudomonadati</taxon>
        <taxon>Pseudomonadota</taxon>
        <taxon>Betaproteobacteria</taxon>
        <taxon>Nitrosomonadales</taxon>
        <taxon>Sterolibacteriaceae</taxon>
        <taxon>Georgfuchsia</taxon>
    </lineage>
</organism>
<comment type="catalytic activity">
    <reaction evidence="1">
        <text>Hydrolysis of alkylated DNA, releasing 3-methyladenine, 3-methylguanine, 7-methylguanine and 7-methyladenine.</text>
        <dbReference type="EC" id="3.2.2.21"/>
    </reaction>
</comment>
<keyword evidence="6" id="KW-0378">Hydrolase</keyword>
<comment type="caution">
    <text evidence="6">The sequence shown here is derived from an EMBL/GenBank/DDBJ whole genome shotgun (WGS) entry which is preliminary data.</text>
</comment>
<reference evidence="6" key="1">
    <citation type="submission" date="2021-04" db="EMBL/GenBank/DDBJ databases">
        <authorList>
            <person name="Hornung B."/>
        </authorList>
    </citation>
    <scope>NUCLEOTIDE SEQUENCE</scope>
    <source>
        <strain evidence="6">G5G6</strain>
    </source>
</reference>
<evidence type="ECO:0000313" key="6">
    <source>
        <dbReference type="EMBL" id="CAG4884733.1"/>
    </source>
</evidence>
<dbReference type="Gene3D" id="1.10.340.30">
    <property type="entry name" value="Hypothetical protein, domain 2"/>
    <property type="match status" value="1"/>
</dbReference>
<evidence type="ECO:0000256" key="1">
    <source>
        <dbReference type="ARBA" id="ARBA00000086"/>
    </source>
</evidence>
<keyword evidence="3" id="KW-0227">DNA damage</keyword>
<evidence type="ECO:0000313" key="7">
    <source>
        <dbReference type="Proteomes" id="UP000742786"/>
    </source>
</evidence>
<dbReference type="Proteomes" id="UP000742786">
    <property type="component" value="Unassembled WGS sequence"/>
</dbReference>
<dbReference type="GO" id="GO:0032993">
    <property type="term" value="C:protein-DNA complex"/>
    <property type="evidence" value="ECO:0007669"/>
    <property type="project" value="TreeGrafter"/>
</dbReference>
<evidence type="ECO:0000256" key="4">
    <source>
        <dbReference type="ARBA" id="ARBA00023204"/>
    </source>
</evidence>
<evidence type="ECO:0000256" key="2">
    <source>
        <dbReference type="ARBA" id="ARBA00012000"/>
    </source>
</evidence>